<comment type="subcellular location">
    <subcellularLocation>
        <location evidence="1">Cell membrane</location>
        <topology evidence="1">Multi-pass membrane protein</topology>
    </subcellularLocation>
</comment>
<evidence type="ECO:0000256" key="6">
    <source>
        <dbReference type="ARBA" id="ARBA00023136"/>
    </source>
</evidence>
<name>A0ABV1DY95_9FIRM</name>
<evidence type="ECO:0000256" key="7">
    <source>
        <dbReference type="SAM" id="Phobius"/>
    </source>
</evidence>
<evidence type="ECO:0000256" key="5">
    <source>
        <dbReference type="ARBA" id="ARBA00022989"/>
    </source>
</evidence>
<evidence type="ECO:0000259" key="8">
    <source>
        <dbReference type="Pfam" id="PF04239"/>
    </source>
</evidence>
<evidence type="ECO:0000256" key="2">
    <source>
        <dbReference type="ARBA" id="ARBA00006448"/>
    </source>
</evidence>
<organism evidence="9 10">
    <name type="scientific">Solibaculum intestinale</name>
    <dbReference type="NCBI Taxonomy" id="3133165"/>
    <lineage>
        <taxon>Bacteria</taxon>
        <taxon>Bacillati</taxon>
        <taxon>Bacillota</taxon>
        <taxon>Clostridia</taxon>
        <taxon>Eubacteriales</taxon>
        <taxon>Oscillospiraceae</taxon>
        <taxon>Solibaculum</taxon>
    </lineage>
</organism>
<accession>A0ABV1DY95</accession>
<evidence type="ECO:0000256" key="1">
    <source>
        <dbReference type="ARBA" id="ARBA00004651"/>
    </source>
</evidence>
<proteinExistence type="inferred from homology"/>
<evidence type="ECO:0000313" key="10">
    <source>
        <dbReference type="Proteomes" id="UP001489509"/>
    </source>
</evidence>
<evidence type="ECO:0000313" key="9">
    <source>
        <dbReference type="EMBL" id="MEQ2440031.1"/>
    </source>
</evidence>
<dbReference type="Gene3D" id="3.30.240.20">
    <property type="entry name" value="bsu07140 like domains"/>
    <property type="match status" value="2"/>
</dbReference>
<dbReference type="InterPro" id="IPR007353">
    <property type="entry name" value="DUF421"/>
</dbReference>
<protein>
    <submittedName>
        <fullName evidence="9">DUF421 domain-containing protein</fullName>
    </submittedName>
</protein>
<evidence type="ECO:0000256" key="3">
    <source>
        <dbReference type="ARBA" id="ARBA00022475"/>
    </source>
</evidence>
<sequence>MMITLIRTVLLYIFVVLAMRIMGKRQIGELQPSELVVTLLISDIAAVPMQEIGIPLVDGIVPIFVLVSLELILSACMIKSNKFRQMISGKPVIVVRNGKVQQNEMRRIRFTIEDLMEGMRLHDVFRLDEIAWAIVETNGQLSILKKPELLQPTAQQLNIPTDDPGLPMVVVSDGDVYDEALKIVGFDVNWLNKTLKEQNVKLEDIFIMTTDRAQNFQIVKKEAKE</sequence>
<dbReference type="PANTHER" id="PTHR34582">
    <property type="entry name" value="UPF0702 TRANSMEMBRANE PROTEIN YCAP"/>
    <property type="match status" value="1"/>
</dbReference>
<feature type="transmembrane region" description="Helical" evidence="7">
    <location>
        <begin position="6"/>
        <end position="23"/>
    </location>
</feature>
<comment type="similarity">
    <text evidence="2">Belongs to the UPF0702 family.</text>
</comment>
<dbReference type="InterPro" id="IPR023090">
    <property type="entry name" value="UPF0702_alpha/beta_dom_sf"/>
</dbReference>
<feature type="transmembrane region" description="Helical" evidence="7">
    <location>
        <begin position="60"/>
        <end position="78"/>
    </location>
</feature>
<dbReference type="EMBL" id="JBBMFD010000004">
    <property type="protein sequence ID" value="MEQ2440031.1"/>
    <property type="molecule type" value="Genomic_DNA"/>
</dbReference>
<dbReference type="Pfam" id="PF04239">
    <property type="entry name" value="DUF421"/>
    <property type="match status" value="1"/>
</dbReference>
<dbReference type="PANTHER" id="PTHR34582:SF6">
    <property type="entry name" value="UPF0702 TRANSMEMBRANE PROTEIN YCAP"/>
    <property type="match status" value="1"/>
</dbReference>
<gene>
    <name evidence="9" type="ORF">WMO26_04235</name>
</gene>
<feature type="domain" description="YetF C-terminal" evidence="8">
    <location>
        <begin position="79"/>
        <end position="210"/>
    </location>
</feature>
<comment type="caution">
    <text evidence="9">The sequence shown here is derived from an EMBL/GenBank/DDBJ whole genome shotgun (WGS) entry which is preliminary data.</text>
</comment>
<keyword evidence="4 7" id="KW-0812">Transmembrane</keyword>
<dbReference type="RefSeq" id="WP_349218371.1">
    <property type="nucleotide sequence ID" value="NZ_JBBMFD010000004.1"/>
</dbReference>
<evidence type="ECO:0000256" key="4">
    <source>
        <dbReference type="ARBA" id="ARBA00022692"/>
    </source>
</evidence>
<keyword evidence="3" id="KW-1003">Cell membrane</keyword>
<reference evidence="9 10" key="1">
    <citation type="submission" date="2024-03" db="EMBL/GenBank/DDBJ databases">
        <title>Human intestinal bacterial collection.</title>
        <authorList>
            <person name="Pauvert C."/>
            <person name="Hitch T.C.A."/>
            <person name="Clavel T."/>
        </authorList>
    </citation>
    <scope>NUCLEOTIDE SEQUENCE [LARGE SCALE GENOMIC DNA]</scope>
    <source>
        <strain evidence="9 10">CLA-JM-H44</strain>
    </source>
</reference>
<keyword evidence="10" id="KW-1185">Reference proteome</keyword>
<keyword evidence="5 7" id="KW-1133">Transmembrane helix</keyword>
<dbReference type="Proteomes" id="UP001489509">
    <property type="component" value="Unassembled WGS sequence"/>
</dbReference>
<keyword evidence="6 7" id="KW-0472">Membrane</keyword>